<dbReference type="RefSeq" id="XP_007932202.1">
    <property type="nucleotide sequence ID" value="XM_007934011.1"/>
</dbReference>
<feature type="region of interest" description="Disordered" evidence="1">
    <location>
        <begin position="1"/>
        <end position="42"/>
    </location>
</feature>
<sequence length="209" mass="23426">MPETWTFEASIWWKPEPDRSDNDPALSNAERQAETESKAEKVAEIFRPHKVAERGGREVELRRQSAEVMSRYETFSQSASVKQGVKKEIRHAHSVDIAQESVIISMLSANVEDEGEFTTVGPRRDQASLEARATKAAEDQAERDRLIESGEAKRLDFSSHRTPAEHLAQPTSIQAPRFTGLPVTAFVLPSFVLLIYKRATSEGYSQVAQ</sequence>
<dbReference type="VEuPathDB" id="FungiDB:MYCFIDRAFT_85113"/>
<name>M2ZE98_PSEFD</name>
<evidence type="ECO:0000313" key="2">
    <source>
        <dbReference type="EMBL" id="EME77454.1"/>
    </source>
</evidence>
<gene>
    <name evidence="2" type="ORF">MYCFIDRAFT_85113</name>
</gene>
<reference evidence="2 3" key="1">
    <citation type="journal article" date="2012" name="PLoS Pathog.">
        <title>Diverse lifestyles and strategies of plant pathogenesis encoded in the genomes of eighteen Dothideomycetes fungi.</title>
        <authorList>
            <person name="Ohm R.A."/>
            <person name="Feau N."/>
            <person name="Henrissat B."/>
            <person name="Schoch C.L."/>
            <person name="Horwitz B.A."/>
            <person name="Barry K.W."/>
            <person name="Condon B.J."/>
            <person name="Copeland A.C."/>
            <person name="Dhillon B."/>
            <person name="Glaser F."/>
            <person name="Hesse C.N."/>
            <person name="Kosti I."/>
            <person name="LaButti K."/>
            <person name="Lindquist E.A."/>
            <person name="Lucas S."/>
            <person name="Salamov A.A."/>
            <person name="Bradshaw R.E."/>
            <person name="Ciuffetti L."/>
            <person name="Hamelin R.C."/>
            <person name="Kema G.H.J."/>
            <person name="Lawrence C."/>
            <person name="Scott J.A."/>
            <person name="Spatafora J.W."/>
            <person name="Turgeon B.G."/>
            <person name="de Wit P.J.G.M."/>
            <person name="Zhong S."/>
            <person name="Goodwin S.B."/>
            <person name="Grigoriev I.V."/>
        </authorList>
    </citation>
    <scope>NUCLEOTIDE SEQUENCE [LARGE SCALE GENOMIC DNA]</scope>
    <source>
        <strain evidence="2 3">CIRAD86</strain>
    </source>
</reference>
<dbReference type="HOGENOM" id="CLU_1315896_0_0_1"/>
<evidence type="ECO:0000313" key="3">
    <source>
        <dbReference type="Proteomes" id="UP000016932"/>
    </source>
</evidence>
<organism evidence="2 3">
    <name type="scientific">Pseudocercospora fijiensis (strain CIRAD86)</name>
    <name type="common">Black leaf streak disease fungus</name>
    <name type="synonym">Mycosphaerella fijiensis</name>
    <dbReference type="NCBI Taxonomy" id="383855"/>
    <lineage>
        <taxon>Eukaryota</taxon>
        <taxon>Fungi</taxon>
        <taxon>Dikarya</taxon>
        <taxon>Ascomycota</taxon>
        <taxon>Pezizomycotina</taxon>
        <taxon>Dothideomycetes</taxon>
        <taxon>Dothideomycetidae</taxon>
        <taxon>Mycosphaerellales</taxon>
        <taxon>Mycosphaerellaceae</taxon>
        <taxon>Pseudocercospora</taxon>
    </lineage>
</organism>
<keyword evidence="3" id="KW-1185">Reference proteome</keyword>
<dbReference type="AlphaFoldDB" id="M2ZE98"/>
<protein>
    <submittedName>
        <fullName evidence="2">Uncharacterized protein</fullName>
    </submittedName>
</protein>
<feature type="compositionally biased region" description="Basic and acidic residues" evidence="1">
    <location>
        <begin position="31"/>
        <end position="42"/>
    </location>
</feature>
<dbReference type="KEGG" id="pfj:MYCFIDRAFT_85113"/>
<dbReference type="EMBL" id="KB446566">
    <property type="protein sequence ID" value="EME77454.1"/>
    <property type="molecule type" value="Genomic_DNA"/>
</dbReference>
<accession>M2ZE98</accession>
<dbReference type="Proteomes" id="UP000016932">
    <property type="component" value="Unassembled WGS sequence"/>
</dbReference>
<dbReference type="GeneID" id="19342305"/>
<evidence type="ECO:0000256" key="1">
    <source>
        <dbReference type="SAM" id="MobiDB-lite"/>
    </source>
</evidence>
<proteinExistence type="predicted"/>